<dbReference type="CDD" id="cd02440">
    <property type="entry name" value="AdoMet_MTases"/>
    <property type="match status" value="1"/>
</dbReference>
<feature type="domain" description="Methyltransferase" evidence="2">
    <location>
        <begin position="158"/>
        <end position="279"/>
    </location>
</feature>
<dbReference type="AlphaFoldDB" id="A0A8S1ISA3"/>
<feature type="region of interest" description="Disordered" evidence="1">
    <location>
        <begin position="1"/>
        <end position="22"/>
    </location>
</feature>
<dbReference type="InterPro" id="IPR053173">
    <property type="entry name" value="SAM-binding_MTase"/>
</dbReference>
<protein>
    <recommendedName>
        <fullName evidence="2">Methyltransferase domain-containing protein</fullName>
    </recommendedName>
</protein>
<sequence length="371" mass="39714">MHHLKEEEIGAPGGPGAPQKHASCELRSETMMGQQNRLPCRWVREWLFQQASARLLTADADGRHFWMTPVQADAMANETGPDASPAFLAGVAQQMVGISSGVHKLKDSFRTGLGLRYDDYGAAQDLALGVSRELSVWVRHCMVEDFCTIPGLKDLLERGAPVADVACGCGEGLLTLARAFPASTFTGYDNSDHALAAARRRQEELGVTNATFVNPDTEAPMPSEGTFDFVYTMDAIHDMPRPDAVIGAVRQAVKDGGRYLIGDFQGRDSPGANISEMPEAAALFYGYSTLLCMSSAMSQEGAMGLGTLGLTEVGSAALASTRLARQDPFLFPHTLKPKTTDPLSGVGLASGRRDPHGKDRGANAFPGWNTP</sequence>
<feature type="region of interest" description="Disordered" evidence="1">
    <location>
        <begin position="333"/>
        <end position="371"/>
    </location>
</feature>
<dbReference type="OrthoDB" id="506498at2759"/>
<accession>A0A8S1ISA3</accession>
<evidence type="ECO:0000259" key="2">
    <source>
        <dbReference type="Pfam" id="PF13847"/>
    </source>
</evidence>
<name>A0A8S1ISA3_9CHLO</name>
<dbReference type="Pfam" id="PF13847">
    <property type="entry name" value="Methyltransf_31"/>
    <property type="match status" value="1"/>
</dbReference>
<reference evidence="3" key="1">
    <citation type="submission" date="2020-12" db="EMBL/GenBank/DDBJ databases">
        <authorList>
            <person name="Iha C."/>
        </authorList>
    </citation>
    <scope>NUCLEOTIDE SEQUENCE</scope>
</reference>
<dbReference type="Gene3D" id="3.40.50.150">
    <property type="entry name" value="Vaccinia Virus protein VP39"/>
    <property type="match status" value="1"/>
</dbReference>
<dbReference type="InterPro" id="IPR025714">
    <property type="entry name" value="Methyltranfer_dom"/>
</dbReference>
<keyword evidence="4" id="KW-1185">Reference proteome</keyword>
<evidence type="ECO:0000313" key="4">
    <source>
        <dbReference type="Proteomes" id="UP000708148"/>
    </source>
</evidence>
<comment type="caution">
    <text evidence="3">The sequence shown here is derived from an EMBL/GenBank/DDBJ whole genome shotgun (WGS) entry which is preliminary data.</text>
</comment>
<feature type="compositionally biased region" description="Basic and acidic residues" evidence="1">
    <location>
        <begin position="351"/>
        <end position="361"/>
    </location>
</feature>
<gene>
    <name evidence="3" type="ORF">OSTQU699_LOCUS3091</name>
</gene>
<dbReference type="Proteomes" id="UP000708148">
    <property type="component" value="Unassembled WGS sequence"/>
</dbReference>
<dbReference type="PANTHER" id="PTHR45128">
    <property type="entry name" value="METHYLTRANSFERASE TYPE 11"/>
    <property type="match status" value="1"/>
</dbReference>
<dbReference type="EMBL" id="CAJHUC010000704">
    <property type="protein sequence ID" value="CAD7697730.1"/>
    <property type="molecule type" value="Genomic_DNA"/>
</dbReference>
<evidence type="ECO:0000256" key="1">
    <source>
        <dbReference type="SAM" id="MobiDB-lite"/>
    </source>
</evidence>
<organism evidence="3 4">
    <name type="scientific">Ostreobium quekettii</name>
    <dbReference type="NCBI Taxonomy" id="121088"/>
    <lineage>
        <taxon>Eukaryota</taxon>
        <taxon>Viridiplantae</taxon>
        <taxon>Chlorophyta</taxon>
        <taxon>core chlorophytes</taxon>
        <taxon>Ulvophyceae</taxon>
        <taxon>TCBD clade</taxon>
        <taxon>Bryopsidales</taxon>
        <taxon>Ostreobineae</taxon>
        <taxon>Ostreobiaceae</taxon>
        <taxon>Ostreobium</taxon>
    </lineage>
</organism>
<evidence type="ECO:0000313" key="3">
    <source>
        <dbReference type="EMBL" id="CAD7697730.1"/>
    </source>
</evidence>
<proteinExistence type="predicted"/>
<dbReference type="InterPro" id="IPR029063">
    <property type="entry name" value="SAM-dependent_MTases_sf"/>
</dbReference>
<dbReference type="SUPFAM" id="SSF53335">
    <property type="entry name" value="S-adenosyl-L-methionine-dependent methyltransferases"/>
    <property type="match status" value="1"/>
</dbReference>